<accession>A0A0M9WMB9</accession>
<feature type="transmembrane region" description="Helical" evidence="8">
    <location>
        <begin position="43"/>
        <end position="62"/>
    </location>
</feature>
<evidence type="ECO:0000313" key="11">
    <source>
        <dbReference type="Proteomes" id="UP000037712"/>
    </source>
</evidence>
<sequence>MTEEQWRRLSEWPMAIAAGAFLAAYAWWVLAQPVNGAARVAEAVMVVTWVAFAGDFVVRLALAKRRGRWLLRHLHELAMVVLPMLRPLRLLRLVTLLGVVHRSVGTALRGRVIVYASGSTALLLIVSSLAMLDAERTAPNATITTYPDALWWSAVTVTTVGYGDFAPVTATGRLIAAALMIAGIALLGVVTATLASWLVERVGEQDEASQAATRAQVTALTAEVVALRNELLRAREDDPAGSRV</sequence>
<evidence type="ECO:0000313" key="10">
    <source>
        <dbReference type="EMBL" id="KOS54353.1"/>
    </source>
</evidence>
<evidence type="ECO:0000256" key="4">
    <source>
        <dbReference type="ARBA" id="ARBA00022989"/>
    </source>
</evidence>
<evidence type="ECO:0000256" key="7">
    <source>
        <dbReference type="ARBA" id="ARBA00023303"/>
    </source>
</evidence>
<feature type="transmembrane region" description="Helical" evidence="8">
    <location>
        <begin position="174"/>
        <end position="199"/>
    </location>
</feature>
<dbReference type="GO" id="GO:0001508">
    <property type="term" value="P:action potential"/>
    <property type="evidence" value="ECO:0007669"/>
    <property type="project" value="TreeGrafter"/>
</dbReference>
<feature type="transmembrane region" description="Helical" evidence="8">
    <location>
        <begin position="112"/>
        <end position="132"/>
    </location>
</feature>
<keyword evidence="2" id="KW-0813">Transport</keyword>
<gene>
    <name evidence="10" type="ORF">Z051_20755</name>
</gene>
<dbReference type="Gene3D" id="1.20.5.110">
    <property type="match status" value="1"/>
</dbReference>
<organism evidence="10 11">
    <name type="scientific">Rhodococcus rhodochrous KG-21</name>
    <dbReference type="NCBI Taxonomy" id="1441923"/>
    <lineage>
        <taxon>Bacteria</taxon>
        <taxon>Bacillati</taxon>
        <taxon>Actinomycetota</taxon>
        <taxon>Actinomycetes</taxon>
        <taxon>Mycobacteriales</taxon>
        <taxon>Nocardiaceae</taxon>
        <taxon>Rhodococcus</taxon>
    </lineage>
</organism>
<dbReference type="Proteomes" id="UP000037712">
    <property type="component" value="Unassembled WGS sequence"/>
</dbReference>
<keyword evidence="7" id="KW-0407">Ion channel</keyword>
<dbReference type="PANTHER" id="PTHR11537">
    <property type="entry name" value="VOLTAGE-GATED POTASSIUM CHANNEL"/>
    <property type="match status" value="1"/>
</dbReference>
<dbReference type="InterPro" id="IPR013099">
    <property type="entry name" value="K_chnl_dom"/>
</dbReference>
<comment type="caution">
    <text evidence="10">The sequence shown here is derived from an EMBL/GenBank/DDBJ whole genome shotgun (WGS) entry which is preliminary data.</text>
</comment>
<dbReference type="AlphaFoldDB" id="A0A0M9WMB9"/>
<evidence type="ECO:0000259" key="9">
    <source>
        <dbReference type="Pfam" id="PF07885"/>
    </source>
</evidence>
<dbReference type="InterPro" id="IPR028325">
    <property type="entry name" value="VG_K_chnl"/>
</dbReference>
<feature type="domain" description="Potassium channel" evidence="9">
    <location>
        <begin position="129"/>
        <end position="199"/>
    </location>
</feature>
<evidence type="ECO:0000256" key="2">
    <source>
        <dbReference type="ARBA" id="ARBA00022448"/>
    </source>
</evidence>
<dbReference type="GO" id="GO:0008076">
    <property type="term" value="C:voltage-gated potassium channel complex"/>
    <property type="evidence" value="ECO:0007669"/>
    <property type="project" value="InterPro"/>
</dbReference>
<reference evidence="10 11" key="1">
    <citation type="journal article" date="2015" name="Genome Announc.">
        <title>Draft Genome Sequence of Rhodococcus rhodochrous Strain KG-21, a Soil Isolate from Oil Fields of Krishna-Godavari Basin, India.</title>
        <authorList>
            <person name="Dawar C."/>
            <person name="Aggarwal R.K."/>
        </authorList>
    </citation>
    <scope>NUCLEOTIDE SEQUENCE [LARGE SCALE GENOMIC DNA]</scope>
    <source>
        <strain evidence="10 11">KG-21</strain>
    </source>
</reference>
<feature type="transmembrane region" description="Helical" evidence="8">
    <location>
        <begin position="12"/>
        <end position="31"/>
    </location>
</feature>
<protein>
    <submittedName>
        <fullName evidence="10">Ion transporter</fullName>
    </submittedName>
</protein>
<evidence type="ECO:0000256" key="8">
    <source>
        <dbReference type="SAM" id="Phobius"/>
    </source>
</evidence>
<proteinExistence type="predicted"/>
<dbReference type="RefSeq" id="WP_054374297.1">
    <property type="nucleotide sequence ID" value="NZ_AZYO01000071.1"/>
</dbReference>
<name>A0A0M9WMB9_RHORH</name>
<keyword evidence="4 8" id="KW-1133">Transmembrane helix</keyword>
<dbReference type="PATRIC" id="fig|1441923.3.peg.4524"/>
<dbReference type="Gene3D" id="1.10.287.70">
    <property type="match status" value="1"/>
</dbReference>
<keyword evidence="5" id="KW-0406">Ion transport</keyword>
<reference evidence="11" key="2">
    <citation type="submission" date="2015-01" db="EMBL/GenBank/DDBJ databases">
        <title>Draft genome sequence of potential hydrocarbon metabolising strain of Rhodococcus rhodochrous.</title>
        <authorList>
            <person name="Aggarwal R.K."/>
            <person name="Dawar C."/>
        </authorList>
    </citation>
    <scope>NUCLEOTIDE SEQUENCE [LARGE SCALE GENOMIC DNA]</scope>
    <source>
        <strain evidence="11">KG-21</strain>
    </source>
</reference>
<evidence type="ECO:0000256" key="3">
    <source>
        <dbReference type="ARBA" id="ARBA00022692"/>
    </source>
</evidence>
<dbReference type="Pfam" id="PF07885">
    <property type="entry name" value="Ion_trans_2"/>
    <property type="match status" value="1"/>
</dbReference>
<evidence type="ECO:0000256" key="6">
    <source>
        <dbReference type="ARBA" id="ARBA00023136"/>
    </source>
</evidence>
<evidence type="ECO:0000256" key="1">
    <source>
        <dbReference type="ARBA" id="ARBA00004141"/>
    </source>
</evidence>
<keyword evidence="3 8" id="KW-0812">Transmembrane</keyword>
<dbReference type="EMBL" id="AZYO01000071">
    <property type="protein sequence ID" value="KOS54353.1"/>
    <property type="molecule type" value="Genomic_DNA"/>
</dbReference>
<dbReference type="SUPFAM" id="SSF81324">
    <property type="entry name" value="Voltage-gated potassium channels"/>
    <property type="match status" value="1"/>
</dbReference>
<comment type="subcellular location">
    <subcellularLocation>
        <location evidence="1">Membrane</location>
        <topology evidence="1">Multi-pass membrane protein</topology>
    </subcellularLocation>
</comment>
<keyword evidence="6 8" id="KW-0472">Membrane</keyword>
<evidence type="ECO:0000256" key="5">
    <source>
        <dbReference type="ARBA" id="ARBA00023065"/>
    </source>
</evidence>
<dbReference type="PANTHER" id="PTHR11537:SF254">
    <property type="entry name" value="POTASSIUM VOLTAGE-GATED CHANNEL PROTEIN SHAB"/>
    <property type="match status" value="1"/>
</dbReference>
<dbReference type="GO" id="GO:0005249">
    <property type="term" value="F:voltage-gated potassium channel activity"/>
    <property type="evidence" value="ECO:0007669"/>
    <property type="project" value="InterPro"/>
</dbReference>